<keyword evidence="11" id="KW-1185">Reference proteome</keyword>
<comment type="cofactor">
    <cofactor evidence="8">
        <name>Zn(2+)</name>
        <dbReference type="ChEBI" id="CHEBI:29105"/>
    </cofactor>
</comment>
<dbReference type="GO" id="GO:0032259">
    <property type="term" value="P:methylation"/>
    <property type="evidence" value="ECO:0007669"/>
    <property type="project" value="UniProtKB-KW"/>
</dbReference>
<keyword evidence="3 8" id="KW-0489">Methyltransferase</keyword>
<dbReference type="Proteomes" id="UP000012283">
    <property type="component" value="Unassembled WGS sequence"/>
</dbReference>
<dbReference type="EC" id="2.1.1.10" evidence="10"/>
<dbReference type="UniPathway" id="UPA00193"/>
<evidence type="ECO:0000256" key="3">
    <source>
        <dbReference type="ARBA" id="ARBA00022603"/>
    </source>
</evidence>
<accession>N4WEM7</accession>
<dbReference type="PANTHER" id="PTHR11103">
    <property type="entry name" value="SLR1189 PROTEIN"/>
    <property type="match status" value="1"/>
</dbReference>
<comment type="pathway">
    <text evidence="2">One-carbon metabolism; tetrahydrofolate interconversion.</text>
</comment>
<dbReference type="Pfam" id="PF02574">
    <property type="entry name" value="S-methyl_trans"/>
    <property type="match status" value="1"/>
</dbReference>
<dbReference type="CDD" id="cd00537">
    <property type="entry name" value="MTHFR"/>
    <property type="match status" value="1"/>
</dbReference>
<feature type="domain" description="Hcy-binding" evidence="9">
    <location>
        <begin position="1"/>
        <end position="281"/>
    </location>
</feature>
<dbReference type="GO" id="GO:0006555">
    <property type="term" value="P:methionine metabolic process"/>
    <property type="evidence" value="ECO:0007669"/>
    <property type="project" value="InterPro"/>
</dbReference>
<dbReference type="GO" id="GO:0008168">
    <property type="term" value="F:methyltransferase activity"/>
    <property type="evidence" value="ECO:0007669"/>
    <property type="project" value="UniProtKB-UniRule"/>
</dbReference>
<proteinExistence type="predicted"/>
<dbReference type="RefSeq" id="WP_003465220.1">
    <property type="nucleotide sequence ID" value="NZ_APML01000016.1"/>
</dbReference>
<dbReference type="GO" id="GO:0046872">
    <property type="term" value="F:metal ion binding"/>
    <property type="evidence" value="ECO:0007669"/>
    <property type="project" value="UniProtKB-KW"/>
</dbReference>
<comment type="caution">
    <text evidence="10">The sequence shown here is derived from an EMBL/GenBank/DDBJ whole genome shotgun (WGS) entry which is preliminary data.</text>
</comment>
<evidence type="ECO:0000256" key="8">
    <source>
        <dbReference type="PROSITE-ProRule" id="PRU00333"/>
    </source>
</evidence>
<protein>
    <submittedName>
        <fullName evidence="10">Bifunctional homocysteine S-methyltransferase/5,10-methylenetetrahydrofolate reductase protein</fullName>
        <ecNumber evidence="10">2.1.1.10</ecNumber>
    </submittedName>
</protein>
<evidence type="ECO:0000256" key="7">
    <source>
        <dbReference type="ARBA" id="ARBA00023002"/>
    </source>
</evidence>
<dbReference type="STRING" id="1308866.J416_04056"/>
<dbReference type="PROSITE" id="PS50970">
    <property type="entry name" value="HCY"/>
    <property type="match status" value="1"/>
</dbReference>
<dbReference type="GO" id="GO:0004489">
    <property type="term" value="F:methylenetetrahydrofolate reductase [NAD(P)H] activity"/>
    <property type="evidence" value="ECO:0007669"/>
    <property type="project" value="InterPro"/>
</dbReference>
<dbReference type="Pfam" id="PF02219">
    <property type="entry name" value="MTHFR"/>
    <property type="match status" value="1"/>
</dbReference>
<dbReference type="NCBIfam" id="NF006396">
    <property type="entry name" value="PRK08645.1"/>
    <property type="match status" value="1"/>
</dbReference>
<dbReference type="eggNOG" id="COG0685">
    <property type="taxonomic scope" value="Bacteria"/>
</dbReference>
<dbReference type="PANTHER" id="PTHR11103:SF18">
    <property type="entry name" value="SLR1189 PROTEIN"/>
    <property type="match status" value="1"/>
</dbReference>
<dbReference type="PATRIC" id="fig|1308866.3.peg.823"/>
<evidence type="ECO:0000313" key="11">
    <source>
        <dbReference type="Proteomes" id="UP000012283"/>
    </source>
</evidence>
<dbReference type="Gene3D" id="3.20.20.220">
    <property type="match status" value="1"/>
</dbReference>
<evidence type="ECO:0000313" key="10">
    <source>
        <dbReference type="EMBL" id="ENH97709.1"/>
    </source>
</evidence>
<dbReference type="AlphaFoldDB" id="N4WEM7"/>
<keyword evidence="8" id="KW-0479">Metal-binding</keyword>
<name>N4WEM7_9BACI</name>
<keyword evidence="4" id="KW-0285">Flavoprotein</keyword>
<dbReference type="Gene3D" id="3.20.20.330">
    <property type="entry name" value="Homocysteine-binding-like domain"/>
    <property type="match status" value="1"/>
</dbReference>
<dbReference type="InterPro" id="IPR003726">
    <property type="entry name" value="HCY_dom"/>
</dbReference>
<sequence>MTLLQKLQNEIVVGDGAMGTLLYSHGVDQCFESFNLTNPEQVQRIHQSYIAAGANVIQTNTYGANFIKLSRYGLEEKVHQLNQQAVKIAKRAANEDTAVLGTIGGIRGVQKRITSKKEIIRSFQEQFYTLLSAGVDGILLETYYDMDELMTILKIAREETSLPIVTNVSMHEPGILENGTLLADALHQLEELGSDVVGVNCRLGPHHMLEALETVPIPNHAHLAAYPNASFPAYENGKLVYHQHAEYFKQCAASFREQGVRLIGGCCGTTPEHIAAINDATQTLAPITSKQVKPKVDIITQAAPPHSTATSLKDLAKERHTVIVELDAPKHLDTSLFFQGVRELDDIGVDAITLADNSLATPRISNTAIAMKMREIGIKTKLLIHLTCRDRNLIGLQSHLMGLHTLGFNEILAITGDPTRIGGFPGASSVFDVTSGELTRLIKQCNQGRSFAGTSLQTQTNFHVAGALNANVQKLDRTIKRMKRKINNGTDYFLTQPIFTHEKIISLYRETQHLDTPIFVGIMPLISHKNAEFLHHEVPGIGLSDEVRARMQAHRNKKDAKQEGLQIAKELIDTAIHYFHGIYLVTPFMDYHLTVELTKYIHDQTKNQSMRKEHVHYDDVY</sequence>
<keyword evidence="5 8" id="KW-0808">Transferase</keyword>
<evidence type="ECO:0000256" key="2">
    <source>
        <dbReference type="ARBA" id="ARBA00004777"/>
    </source>
</evidence>
<feature type="binding site" evidence="8">
    <location>
        <position position="201"/>
    </location>
    <ligand>
        <name>Zn(2+)</name>
        <dbReference type="ChEBI" id="CHEBI:29105"/>
    </ligand>
</feature>
<dbReference type="eggNOG" id="COG0646">
    <property type="taxonomic scope" value="Bacteria"/>
</dbReference>
<dbReference type="SUPFAM" id="SSF51730">
    <property type="entry name" value="FAD-linked oxidoreductase"/>
    <property type="match status" value="1"/>
</dbReference>
<evidence type="ECO:0000256" key="5">
    <source>
        <dbReference type="ARBA" id="ARBA00022679"/>
    </source>
</evidence>
<keyword evidence="8" id="KW-0862">Zinc</keyword>
<gene>
    <name evidence="10" type="ORF">J416_04056</name>
</gene>
<dbReference type="InterPro" id="IPR029041">
    <property type="entry name" value="FAD-linked_oxidoreductase-like"/>
</dbReference>
<dbReference type="SUPFAM" id="SSF82282">
    <property type="entry name" value="Homocysteine S-methyltransferase"/>
    <property type="match status" value="1"/>
</dbReference>
<dbReference type="InterPro" id="IPR036589">
    <property type="entry name" value="HCY_dom_sf"/>
</dbReference>
<keyword evidence="7" id="KW-0560">Oxidoreductase</keyword>
<dbReference type="InterPro" id="IPR003171">
    <property type="entry name" value="Mehydrof_redctse-like"/>
</dbReference>
<dbReference type="GO" id="GO:0035999">
    <property type="term" value="P:tetrahydrofolate interconversion"/>
    <property type="evidence" value="ECO:0007669"/>
    <property type="project" value="UniProtKB-UniPathway"/>
</dbReference>
<evidence type="ECO:0000256" key="1">
    <source>
        <dbReference type="ARBA" id="ARBA00001974"/>
    </source>
</evidence>
<keyword evidence="6" id="KW-0274">FAD</keyword>
<dbReference type="OrthoDB" id="9803687at2"/>
<feature type="binding site" evidence="8">
    <location>
        <position position="267"/>
    </location>
    <ligand>
        <name>Zn(2+)</name>
        <dbReference type="ChEBI" id="CHEBI:29105"/>
    </ligand>
</feature>
<feature type="binding site" evidence="8">
    <location>
        <position position="266"/>
    </location>
    <ligand>
        <name>Zn(2+)</name>
        <dbReference type="ChEBI" id="CHEBI:29105"/>
    </ligand>
</feature>
<evidence type="ECO:0000256" key="4">
    <source>
        <dbReference type="ARBA" id="ARBA00022630"/>
    </source>
</evidence>
<dbReference type="EMBL" id="APML01000016">
    <property type="protein sequence ID" value="ENH97709.1"/>
    <property type="molecule type" value="Genomic_DNA"/>
</dbReference>
<comment type="cofactor">
    <cofactor evidence="1">
        <name>FAD</name>
        <dbReference type="ChEBI" id="CHEBI:57692"/>
    </cofactor>
</comment>
<evidence type="ECO:0000256" key="6">
    <source>
        <dbReference type="ARBA" id="ARBA00022827"/>
    </source>
</evidence>
<evidence type="ECO:0000259" key="9">
    <source>
        <dbReference type="PROSITE" id="PS50970"/>
    </source>
</evidence>
<organism evidence="10 11">
    <name type="scientific">Gracilibacillus halophilus YIM-C55.5</name>
    <dbReference type="NCBI Taxonomy" id="1308866"/>
    <lineage>
        <taxon>Bacteria</taxon>
        <taxon>Bacillati</taxon>
        <taxon>Bacillota</taxon>
        <taxon>Bacilli</taxon>
        <taxon>Bacillales</taxon>
        <taxon>Bacillaceae</taxon>
        <taxon>Gracilibacillus</taxon>
    </lineage>
</organism>
<reference evidence="10 11" key="1">
    <citation type="submission" date="2013-03" db="EMBL/GenBank/DDBJ databases">
        <title>Draft genome sequence of Gracibacillus halophilus YIM-C55.5, a moderately halophilic and thermophilic organism from the Xiaochaidamu salt lake.</title>
        <authorList>
            <person name="Sugumar T."/>
            <person name="Polireddy D.R."/>
            <person name="Antony A."/>
            <person name="Madhava Y.R."/>
            <person name="Sivakumar N."/>
        </authorList>
    </citation>
    <scope>NUCLEOTIDE SEQUENCE [LARGE SCALE GENOMIC DNA]</scope>
    <source>
        <strain evidence="10 11">YIM-C55.5</strain>
    </source>
</reference>